<dbReference type="InterPro" id="IPR011006">
    <property type="entry name" value="CheY-like_superfamily"/>
</dbReference>
<dbReference type="AlphaFoldDB" id="A0A4S2HCH1"/>
<dbReference type="SMART" id="SM00388">
    <property type="entry name" value="HisKA"/>
    <property type="match status" value="1"/>
</dbReference>
<reference evidence="9 10" key="1">
    <citation type="journal article" date="2013" name="Int. J. Syst. Evol. Microbiol.">
        <title>Marinicauda pacifica gen. nov., sp. nov., a prosthecate alphaproteobacterium of the family Hyphomonadaceae isolated from deep seawater.</title>
        <authorList>
            <person name="Zhang X.Y."/>
            <person name="Li G.W."/>
            <person name="Wang C.S."/>
            <person name="Zhang Y.J."/>
            <person name="Xu X.W."/>
            <person name="Li H."/>
            <person name="Liu A."/>
            <person name="Liu C."/>
            <person name="Xie B.B."/>
            <person name="Qin Q.L."/>
            <person name="Xu Z."/>
            <person name="Chen X.L."/>
            <person name="Zhou B.C."/>
            <person name="Zhang Y.Z."/>
        </authorList>
    </citation>
    <scope>NUCLEOTIDE SEQUENCE [LARGE SCALE GENOMIC DNA]</scope>
    <source>
        <strain evidence="9 10">P-1 km-3</strain>
    </source>
</reference>
<feature type="transmembrane region" description="Helical" evidence="6">
    <location>
        <begin position="120"/>
        <end position="139"/>
    </location>
</feature>
<keyword evidence="10" id="KW-1185">Reference proteome</keyword>
<feature type="transmembrane region" description="Helical" evidence="6">
    <location>
        <begin position="61"/>
        <end position="81"/>
    </location>
</feature>
<evidence type="ECO:0000259" key="8">
    <source>
        <dbReference type="PROSITE" id="PS50110"/>
    </source>
</evidence>
<dbReference type="EC" id="2.7.13.3" evidence="2"/>
<evidence type="ECO:0000256" key="5">
    <source>
        <dbReference type="PROSITE-ProRule" id="PRU00169"/>
    </source>
</evidence>
<dbReference type="CDD" id="cd00082">
    <property type="entry name" value="HisKA"/>
    <property type="match status" value="1"/>
</dbReference>
<keyword evidence="4" id="KW-0902">Two-component regulatory system</keyword>
<feature type="transmembrane region" description="Helical" evidence="6">
    <location>
        <begin position="93"/>
        <end position="114"/>
    </location>
</feature>
<dbReference type="InterPro" id="IPR003594">
    <property type="entry name" value="HATPase_dom"/>
</dbReference>
<dbReference type="InterPro" id="IPR001789">
    <property type="entry name" value="Sig_transdc_resp-reg_receiver"/>
</dbReference>
<dbReference type="Proteomes" id="UP000305451">
    <property type="component" value="Unassembled WGS sequence"/>
</dbReference>
<dbReference type="PANTHER" id="PTHR45339:SF1">
    <property type="entry name" value="HYBRID SIGNAL TRANSDUCTION HISTIDINE KINASE J"/>
    <property type="match status" value="1"/>
</dbReference>
<keyword evidence="6" id="KW-1133">Transmembrane helix</keyword>
<evidence type="ECO:0000256" key="6">
    <source>
        <dbReference type="SAM" id="Phobius"/>
    </source>
</evidence>
<sequence>MKMGFSHARASERAQQVATLTNDARRGLVASSALRAVPMNIINAVLLSVFLFGHVDLTLHAIWFVTLSALTLGRLACMWSARQADRLPSDRAMTAYLMFSFGVGVAWGVVPLMVTSDAPVVVHQAIALVIAGMVAGAVMTSAAKQSVAVAYAAPALGLWALSLALSGTVFGWLLVVMLVGFGIALHGLARAYSNVLVEAVHTSAALAEAREETEAQTEAMTSLAERHEAAARTAEEQARSNAAILANMSHDLGTPLNGILGMSQILTDTDLGEEPNRMVGRIRTSAEKLSTLVSDILDVSRIQAGRLELVLDDVTPRELGERVERTNGPLAREKGLEFAVEYAGDADKALRGDENRLMQVISTFLENAIRFTDEGGITVRIEHDELENESSNLRVSVCDTGSGVPEGARDTLFDAFSRDKMDQSIREAGTGLGLHLASRLAELMNGSVSFEPLERGSSFSVELQLRQSNKADRYAESERLDLTSRRLRILAAERDTSRQSVLLGYLKSFNCTVTCASSGRELTEILNSAAYDAVVVGLELDDCAPEDVIADIRGLASTNSLTPILRLDAELSEPFTMVGEEVHVRAPVVAKPLLEGLRLVLQSDPTAVVNLRRIA</sequence>
<dbReference type="Pfam" id="PF02518">
    <property type="entry name" value="HATPase_c"/>
    <property type="match status" value="1"/>
</dbReference>
<dbReference type="Gene3D" id="1.10.287.130">
    <property type="match status" value="1"/>
</dbReference>
<comment type="caution">
    <text evidence="5">Lacks conserved residue(s) required for the propagation of feature annotation.</text>
</comment>
<feature type="domain" description="Histidine kinase" evidence="7">
    <location>
        <begin position="247"/>
        <end position="467"/>
    </location>
</feature>
<proteinExistence type="predicted"/>
<keyword evidence="6" id="KW-0812">Transmembrane</keyword>
<comment type="caution">
    <text evidence="9">The sequence shown here is derived from an EMBL/GenBank/DDBJ whole genome shotgun (WGS) entry which is preliminary data.</text>
</comment>
<protein>
    <recommendedName>
        <fullName evidence="2">histidine kinase</fullName>
        <ecNumber evidence="2">2.7.13.3</ecNumber>
    </recommendedName>
</protein>
<dbReference type="InterPro" id="IPR036890">
    <property type="entry name" value="HATPase_C_sf"/>
</dbReference>
<organism evidence="9 10">
    <name type="scientific">Marinicauda pacifica</name>
    <dbReference type="NCBI Taxonomy" id="1133559"/>
    <lineage>
        <taxon>Bacteria</taxon>
        <taxon>Pseudomonadati</taxon>
        <taxon>Pseudomonadota</taxon>
        <taxon>Alphaproteobacteria</taxon>
        <taxon>Maricaulales</taxon>
        <taxon>Maricaulaceae</taxon>
        <taxon>Marinicauda</taxon>
    </lineage>
</organism>
<dbReference type="InterPro" id="IPR036097">
    <property type="entry name" value="HisK_dim/P_sf"/>
</dbReference>
<dbReference type="PROSITE" id="PS50110">
    <property type="entry name" value="RESPONSE_REGULATORY"/>
    <property type="match status" value="1"/>
</dbReference>
<dbReference type="PROSITE" id="PS50109">
    <property type="entry name" value="HIS_KIN"/>
    <property type="match status" value="1"/>
</dbReference>
<dbReference type="PANTHER" id="PTHR45339">
    <property type="entry name" value="HYBRID SIGNAL TRANSDUCTION HISTIDINE KINASE J"/>
    <property type="match status" value="1"/>
</dbReference>
<evidence type="ECO:0000256" key="4">
    <source>
        <dbReference type="ARBA" id="ARBA00023012"/>
    </source>
</evidence>
<evidence type="ECO:0000259" key="7">
    <source>
        <dbReference type="PROSITE" id="PS50109"/>
    </source>
</evidence>
<dbReference type="Pfam" id="PF00512">
    <property type="entry name" value="HisKA"/>
    <property type="match status" value="1"/>
</dbReference>
<evidence type="ECO:0000256" key="2">
    <source>
        <dbReference type="ARBA" id="ARBA00012438"/>
    </source>
</evidence>
<dbReference type="PRINTS" id="PR00344">
    <property type="entry name" value="BCTRLSENSOR"/>
</dbReference>
<evidence type="ECO:0000313" key="10">
    <source>
        <dbReference type="Proteomes" id="UP000305451"/>
    </source>
</evidence>
<comment type="catalytic activity">
    <reaction evidence="1">
        <text>ATP + protein L-histidine = ADP + protein N-phospho-L-histidine.</text>
        <dbReference type="EC" id="2.7.13.3"/>
    </reaction>
</comment>
<name>A0A4S2HCH1_9PROT</name>
<evidence type="ECO:0000256" key="3">
    <source>
        <dbReference type="ARBA" id="ARBA00022553"/>
    </source>
</evidence>
<dbReference type="SMART" id="SM00387">
    <property type="entry name" value="HATPase_c"/>
    <property type="match status" value="1"/>
</dbReference>
<dbReference type="InterPro" id="IPR004358">
    <property type="entry name" value="Sig_transdc_His_kin-like_C"/>
</dbReference>
<dbReference type="Gene3D" id="3.40.50.2300">
    <property type="match status" value="1"/>
</dbReference>
<evidence type="ECO:0000256" key="1">
    <source>
        <dbReference type="ARBA" id="ARBA00000085"/>
    </source>
</evidence>
<gene>
    <name evidence="9" type="ORF">E5162_00180</name>
</gene>
<dbReference type="SUPFAM" id="SSF47384">
    <property type="entry name" value="Homodimeric domain of signal transducing histidine kinase"/>
    <property type="match status" value="1"/>
</dbReference>
<feature type="transmembrane region" description="Helical" evidence="6">
    <location>
        <begin position="33"/>
        <end position="55"/>
    </location>
</feature>
<evidence type="ECO:0000313" key="9">
    <source>
        <dbReference type="EMBL" id="TGY93750.1"/>
    </source>
</evidence>
<keyword evidence="3" id="KW-0597">Phosphoprotein</keyword>
<keyword evidence="6" id="KW-0472">Membrane</keyword>
<dbReference type="GO" id="GO:0000155">
    <property type="term" value="F:phosphorelay sensor kinase activity"/>
    <property type="evidence" value="ECO:0007669"/>
    <property type="project" value="InterPro"/>
</dbReference>
<dbReference type="SUPFAM" id="SSF55874">
    <property type="entry name" value="ATPase domain of HSP90 chaperone/DNA topoisomerase II/histidine kinase"/>
    <property type="match status" value="1"/>
</dbReference>
<feature type="domain" description="Response regulatory" evidence="8">
    <location>
        <begin position="488"/>
        <end position="601"/>
    </location>
</feature>
<dbReference type="SUPFAM" id="SSF52172">
    <property type="entry name" value="CheY-like"/>
    <property type="match status" value="1"/>
</dbReference>
<accession>A0A4S2HCH1</accession>
<dbReference type="InterPro" id="IPR003661">
    <property type="entry name" value="HisK_dim/P_dom"/>
</dbReference>
<dbReference type="Gene3D" id="3.30.565.10">
    <property type="entry name" value="Histidine kinase-like ATPase, C-terminal domain"/>
    <property type="match status" value="1"/>
</dbReference>
<dbReference type="EMBL" id="SRXV01000001">
    <property type="protein sequence ID" value="TGY93750.1"/>
    <property type="molecule type" value="Genomic_DNA"/>
</dbReference>
<dbReference type="InterPro" id="IPR005467">
    <property type="entry name" value="His_kinase_dom"/>
</dbReference>